<evidence type="ECO:0000256" key="7">
    <source>
        <dbReference type="ARBA" id="ARBA00023308"/>
    </source>
</evidence>
<dbReference type="PANTHER" id="PTHR10196">
    <property type="entry name" value="SUGAR KINASE"/>
    <property type="match status" value="1"/>
</dbReference>
<proteinExistence type="inferred from homology"/>
<dbReference type="Proteomes" id="UP000198854">
    <property type="component" value="Unassembled WGS sequence"/>
</dbReference>
<dbReference type="EMBL" id="FNDD01000010">
    <property type="protein sequence ID" value="SDH20126.1"/>
    <property type="molecule type" value="Genomic_DNA"/>
</dbReference>
<dbReference type="Gene3D" id="3.30.420.40">
    <property type="match status" value="2"/>
</dbReference>
<dbReference type="Pfam" id="PF02782">
    <property type="entry name" value="FGGY_C"/>
    <property type="match status" value="1"/>
</dbReference>
<reference evidence="12" key="1">
    <citation type="submission" date="2016-10" db="EMBL/GenBank/DDBJ databases">
        <authorList>
            <person name="Varghese N."/>
            <person name="Submissions S."/>
        </authorList>
    </citation>
    <scope>NUCLEOTIDE SEQUENCE [LARGE SCALE GENOMIC DNA]</scope>
    <source>
        <strain evidence="12">CGMCC 1.10228</strain>
    </source>
</reference>
<keyword evidence="7" id="KW-0684">Rhamnose metabolism</keyword>
<dbReference type="PANTHER" id="PTHR10196:SF93">
    <property type="entry name" value="L-RHAMNULOKINASE"/>
    <property type="match status" value="1"/>
</dbReference>
<dbReference type="EC" id="2.7.1.5" evidence="8"/>
<dbReference type="CDD" id="cd07771">
    <property type="entry name" value="ASKHA_NBD_FGGY_RhaB-like"/>
    <property type="match status" value="1"/>
</dbReference>
<dbReference type="STRING" id="861298.SAMN04488136_110115"/>
<gene>
    <name evidence="11" type="ORF">SAMN04488136_110115</name>
</gene>
<accession>A0A1G8AH11</accession>
<evidence type="ECO:0000256" key="1">
    <source>
        <dbReference type="ARBA" id="ARBA00009156"/>
    </source>
</evidence>
<evidence type="ECO:0000256" key="8">
    <source>
        <dbReference type="NCBIfam" id="TIGR02627"/>
    </source>
</evidence>
<evidence type="ECO:0000256" key="3">
    <source>
        <dbReference type="ARBA" id="ARBA00022741"/>
    </source>
</evidence>
<sequence length="490" mass="54162">MNSVIAIDLGASSGRVMVGQLVADSAAPDFTAQQRITLEEYHRFSNSQVIIEGQSCWDLYRILEEIDVGINKVVSAGIEVESLAIDTWGVDFVLLDKFGKHLGEFVSYRDSRTQGMLSTLLEHSGLSREDIYDISGIQFLTFNSLYQLKAISEQKPAWFDDIHSLLFIPDYLNYKLCGVQHCEYTNASTSQLLECESKTWSPILIDACGANPSWFLPPSMPNQIIGQYQRDDVVIPVCSVASHDTASAVAAAPIKTGESAYLSSGTWSLLGVESFTPCTSVLAQRYNITNEGGVDGRYRILKNIMGLWLLQRLKAENPSLAFEDFALLAKSAKPFQYLIDPNDDAFLNPSSMTAAIKQWFAERDLSAPHTFSELVRCVYDSLALAYRQALEHITQASNIHVDSIRIVGGGTQDKLLNQLCADVCQITVYTEPTEASALGNVVNQMIALGHLDNLEQGREVIAHSSQVQTYHPQSVAELAAIKQRYQALTQ</sequence>
<feature type="domain" description="Carbohydrate kinase FGGY N-terminal" evidence="9">
    <location>
        <begin position="5"/>
        <end position="229"/>
    </location>
</feature>
<protein>
    <recommendedName>
        <fullName evidence="8">Rhamnulokinase</fullName>
        <ecNumber evidence="8">2.7.1.5</ecNumber>
    </recommendedName>
</protein>
<keyword evidence="6" id="KW-1015">Disulfide bond</keyword>
<keyword evidence="2" id="KW-0808">Transferase</keyword>
<evidence type="ECO:0000259" key="9">
    <source>
        <dbReference type="Pfam" id="PF00370"/>
    </source>
</evidence>
<dbReference type="GO" id="GO:0008993">
    <property type="term" value="F:rhamnulokinase activity"/>
    <property type="evidence" value="ECO:0007669"/>
    <property type="project" value="UniProtKB-UniRule"/>
</dbReference>
<dbReference type="AlphaFoldDB" id="A0A1G8AH11"/>
<dbReference type="GO" id="GO:0006071">
    <property type="term" value="P:glycerol metabolic process"/>
    <property type="evidence" value="ECO:0007669"/>
    <property type="project" value="TreeGrafter"/>
</dbReference>
<evidence type="ECO:0000256" key="2">
    <source>
        <dbReference type="ARBA" id="ARBA00022679"/>
    </source>
</evidence>
<evidence type="ECO:0000259" key="10">
    <source>
        <dbReference type="Pfam" id="PF02782"/>
    </source>
</evidence>
<dbReference type="InterPro" id="IPR043129">
    <property type="entry name" value="ATPase_NBD"/>
</dbReference>
<dbReference type="GO" id="GO:0019301">
    <property type="term" value="P:rhamnose catabolic process"/>
    <property type="evidence" value="ECO:0007669"/>
    <property type="project" value="UniProtKB-UniRule"/>
</dbReference>
<keyword evidence="3" id="KW-0547">Nucleotide-binding</keyword>
<evidence type="ECO:0000313" key="11">
    <source>
        <dbReference type="EMBL" id="SDH20126.1"/>
    </source>
</evidence>
<evidence type="ECO:0000313" key="12">
    <source>
        <dbReference type="Proteomes" id="UP000198854"/>
    </source>
</evidence>
<dbReference type="NCBIfam" id="TIGR02627">
    <property type="entry name" value="rhamnulo_kin"/>
    <property type="match status" value="1"/>
</dbReference>
<dbReference type="InterPro" id="IPR018485">
    <property type="entry name" value="FGGY_C"/>
</dbReference>
<comment type="similarity">
    <text evidence="1">Belongs to the FGGY kinase family.</text>
</comment>
<dbReference type="InterPro" id="IPR018484">
    <property type="entry name" value="FGGY_N"/>
</dbReference>
<dbReference type="Pfam" id="PF00370">
    <property type="entry name" value="FGGY_N"/>
    <property type="match status" value="1"/>
</dbReference>
<dbReference type="InterPro" id="IPR013449">
    <property type="entry name" value="Rhamnulokinase"/>
</dbReference>
<dbReference type="GO" id="GO:0005829">
    <property type="term" value="C:cytosol"/>
    <property type="evidence" value="ECO:0007669"/>
    <property type="project" value="TreeGrafter"/>
</dbReference>
<dbReference type="OrthoDB" id="9761504at2"/>
<keyword evidence="5" id="KW-0067">ATP-binding</keyword>
<evidence type="ECO:0000256" key="4">
    <source>
        <dbReference type="ARBA" id="ARBA00022777"/>
    </source>
</evidence>
<evidence type="ECO:0000256" key="5">
    <source>
        <dbReference type="ARBA" id="ARBA00022840"/>
    </source>
</evidence>
<organism evidence="11 12">
    <name type="scientific">Vibrio xiamenensis</name>
    <dbReference type="NCBI Taxonomy" id="861298"/>
    <lineage>
        <taxon>Bacteria</taxon>
        <taxon>Pseudomonadati</taxon>
        <taxon>Pseudomonadota</taxon>
        <taxon>Gammaproteobacteria</taxon>
        <taxon>Vibrionales</taxon>
        <taxon>Vibrionaceae</taxon>
        <taxon>Vibrio</taxon>
    </lineage>
</organism>
<dbReference type="RefSeq" id="WP_093273123.1">
    <property type="nucleotide sequence ID" value="NZ_FNDD01000010.1"/>
</dbReference>
<dbReference type="GO" id="GO:0005524">
    <property type="term" value="F:ATP binding"/>
    <property type="evidence" value="ECO:0007669"/>
    <property type="project" value="UniProtKB-KW"/>
</dbReference>
<keyword evidence="12" id="KW-1185">Reference proteome</keyword>
<dbReference type="GO" id="GO:0004370">
    <property type="term" value="F:glycerol kinase activity"/>
    <property type="evidence" value="ECO:0007669"/>
    <property type="project" value="TreeGrafter"/>
</dbReference>
<dbReference type="SUPFAM" id="SSF53067">
    <property type="entry name" value="Actin-like ATPase domain"/>
    <property type="match status" value="2"/>
</dbReference>
<feature type="domain" description="Carbohydrate kinase FGGY C-terminal" evidence="10">
    <location>
        <begin position="260"/>
        <end position="447"/>
    </location>
</feature>
<evidence type="ECO:0000256" key="6">
    <source>
        <dbReference type="ARBA" id="ARBA00023157"/>
    </source>
</evidence>
<keyword evidence="4 11" id="KW-0418">Kinase</keyword>
<name>A0A1G8AH11_9VIBR</name>